<gene>
    <name evidence="1" type="ORF">E7681_04595</name>
</gene>
<dbReference type="EMBL" id="SSMD01000002">
    <property type="protein sequence ID" value="THD75738.1"/>
    <property type="molecule type" value="Genomic_DNA"/>
</dbReference>
<comment type="caution">
    <text evidence="1">The sequence shown here is derived from an EMBL/GenBank/DDBJ whole genome shotgun (WGS) entry which is preliminary data.</text>
</comment>
<proteinExistence type="predicted"/>
<evidence type="ECO:0000313" key="1">
    <source>
        <dbReference type="EMBL" id="THD75738.1"/>
    </source>
</evidence>
<dbReference type="RefSeq" id="WP_136338101.1">
    <property type="nucleotide sequence ID" value="NZ_SSMD01000002.1"/>
</dbReference>
<name>A0A4S3MDZ9_9RHOB</name>
<accession>A0A4S3MDZ9</accession>
<sequence>MNRIVSKEWDGLTAETPSDPTRAAADAAIAFDWDTGDMRVLGRLMSKVGLDLATAVQVFLNGRPQDFNHMAKDDVPLQDSARCAMLDCLHRKIQCGFYLPDHEVGLAPVRAQAEDWIARQRLDRTQGRVGRWVFDEAKFAAISDNGPLTIVRAERKDSRPTFLRVLMEPIWL</sequence>
<dbReference type="OrthoDB" id="7739838at2"/>
<protein>
    <submittedName>
        <fullName evidence="1">Uncharacterized protein</fullName>
    </submittedName>
</protein>
<dbReference type="AlphaFoldDB" id="A0A4S3MDZ9"/>
<evidence type="ECO:0000313" key="2">
    <source>
        <dbReference type="Proteomes" id="UP000306113"/>
    </source>
</evidence>
<keyword evidence="2" id="KW-1185">Reference proteome</keyword>
<organism evidence="1 2">
    <name type="scientific">Thalassobius vesicularis</name>
    <dbReference type="NCBI Taxonomy" id="1294297"/>
    <lineage>
        <taxon>Bacteria</taxon>
        <taxon>Pseudomonadati</taxon>
        <taxon>Pseudomonadota</taxon>
        <taxon>Alphaproteobacteria</taxon>
        <taxon>Rhodobacterales</taxon>
        <taxon>Roseobacteraceae</taxon>
        <taxon>Thalassovita</taxon>
    </lineage>
</organism>
<dbReference type="Proteomes" id="UP000306113">
    <property type="component" value="Unassembled WGS sequence"/>
</dbReference>
<reference evidence="1 2" key="1">
    <citation type="submission" date="2019-04" db="EMBL/GenBank/DDBJ databases">
        <title>Draft genome sequence of Youngimonas vesicularis.</title>
        <authorList>
            <person name="Hameed A."/>
        </authorList>
    </citation>
    <scope>NUCLEOTIDE SEQUENCE [LARGE SCALE GENOMIC DNA]</scope>
    <source>
        <strain evidence="1 2">CC-AMW-E</strain>
    </source>
</reference>